<keyword evidence="6 10" id="KW-1133">Transmembrane helix</keyword>
<accession>A0A976RS53</accession>
<dbReference type="AlphaFoldDB" id="A0A976RS53"/>
<proteinExistence type="inferred from homology"/>
<dbReference type="EMBL" id="CP093361">
    <property type="protein sequence ID" value="UQS86771.1"/>
    <property type="molecule type" value="Genomic_DNA"/>
</dbReference>
<keyword evidence="8" id="KW-0178">Competence</keyword>
<dbReference type="KEGG" id="lbe:MOO44_07850"/>
<dbReference type="Proteomes" id="UP000831181">
    <property type="component" value="Chromosome"/>
</dbReference>
<evidence type="ECO:0000256" key="8">
    <source>
        <dbReference type="ARBA" id="ARBA00023287"/>
    </source>
</evidence>
<feature type="transmembrane region" description="Helical" evidence="10">
    <location>
        <begin position="12"/>
        <end position="32"/>
    </location>
</feature>
<reference evidence="11" key="1">
    <citation type="journal article" date="2022" name="Int. J. Syst. Evol. Microbiol.">
        <title>Apilactobacillus apisilvae sp. nov., Nicolia spurrieriana gen. nov. sp. nov., Bombilactobacillus folatiphilus sp. nov. and Bombilactobacillus thymidiniphilus sp. nov., four new lactic acid bacterial isolates from stingless bees Tetragonula carbonaria and Austroplebeia australis.</title>
        <authorList>
            <person name="Oliphant S.A."/>
            <person name="Watson-Haigh N.S."/>
            <person name="Sumby K.M."/>
            <person name="Gardner J."/>
            <person name="Groom S."/>
            <person name="Jiranek V."/>
        </authorList>
    </citation>
    <scope>NUCLEOTIDE SEQUENCE</scope>
    <source>
        <strain evidence="11">SGEP1_A5</strain>
    </source>
</reference>
<sequence length="103" mass="11735">MKIKFKRQREAFTLIEMTIVLFIISLLILIVIPNLANQRNNAKSIHGTAMESVVQTQIDSYLNENNDDKVTYGVLINKGYLSEKQARQAQKDGIKIIDNNAKK</sequence>
<dbReference type="NCBIfam" id="NF040999">
    <property type="entry name" value="pilin_ComGC"/>
    <property type="match status" value="1"/>
</dbReference>
<organism evidence="11 12">
    <name type="scientific">Nicoliella spurrieriana</name>
    <dbReference type="NCBI Taxonomy" id="2925830"/>
    <lineage>
        <taxon>Bacteria</taxon>
        <taxon>Bacillati</taxon>
        <taxon>Bacillota</taxon>
        <taxon>Bacilli</taxon>
        <taxon>Lactobacillales</taxon>
        <taxon>Lactobacillaceae</taxon>
        <taxon>Nicoliella</taxon>
    </lineage>
</organism>
<keyword evidence="12" id="KW-1185">Reference proteome</keyword>
<evidence type="ECO:0000256" key="10">
    <source>
        <dbReference type="SAM" id="Phobius"/>
    </source>
</evidence>
<dbReference type="RefSeq" id="WP_260116574.1">
    <property type="nucleotide sequence ID" value="NZ_CP093361.1"/>
</dbReference>
<dbReference type="InterPro" id="IPR012902">
    <property type="entry name" value="N_methyl_site"/>
</dbReference>
<evidence type="ECO:0000256" key="2">
    <source>
        <dbReference type="ARBA" id="ARBA00004241"/>
    </source>
</evidence>
<comment type="subcellular location">
    <subcellularLocation>
        <location evidence="1">Cell membrane</location>
        <topology evidence="1">Single-pass membrane protein</topology>
    </subcellularLocation>
    <subcellularLocation>
        <location evidence="2">Cell surface</location>
    </subcellularLocation>
</comment>
<name>A0A976RS53_9LACO</name>
<evidence type="ECO:0000256" key="5">
    <source>
        <dbReference type="ARBA" id="ARBA00022692"/>
    </source>
</evidence>
<keyword evidence="4" id="KW-0488">Methylation</keyword>
<dbReference type="SUPFAM" id="SSF54523">
    <property type="entry name" value="Pili subunits"/>
    <property type="match status" value="1"/>
</dbReference>
<evidence type="ECO:0000256" key="3">
    <source>
        <dbReference type="ARBA" id="ARBA00022475"/>
    </source>
</evidence>
<keyword evidence="5 10" id="KW-0812">Transmembrane</keyword>
<evidence type="ECO:0000256" key="6">
    <source>
        <dbReference type="ARBA" id="ARBA00022989"/>
    </source>
</evidence>
<comment type="similarity">
    <text evidence="9">Belongs to the ComGC family.</text>
</comment>
<dbReference type="PIRSF" id="PIRSF029928">
    <property type="entry name" value="Late_competence_ComGC"/>
    <property type="match status" value="1"/>
</dbReference>
<dbReference type="GO" id="GO:0005886">
    <property type="term" value="C:plasma membrane"/>
    <property type="evidence" value="ECO:0007669"/>
    <property type="project" value="UniProtKB-SubCell"/>
</dbReference>
<evidence type="ECO:0000256" key="1">
    <source>
        <dbReference type="ARBA" id="ARBA00004162"/>
    </source>
</evidence>
<keyword evidence="3" id="KW-1003">Cell membrane</keyword>
<evidence type="ECO:0000256" key="7">
    <source>
        <dbReference type="ARBA" id="ARBA00023136"/>
    </source>
</evidence>
<dbReference type="InterPro" id="IPR016940">
    <property type="entry name" value="ComGC"/>
</dbReference>
<gene>
    <name evidence="11" type="ORF">MOO44_07850</name>
</gene>
<evidence type="ECO:0000313" key="11">
    <source>
        <dbReference type="EMBL" id="UQS86771.1"/>
    </source>
</evidence>
<evidence type="ECO:0000256" key="9">
    <source>
        <dbReference type="ARBA" id="ARBA00043982"/>
    </source>
</evidence>
<dbReference type="NCBIfam" id="TIGR02532">
    <property type="entry name" value="IV_pilin_GFxxxE"/>
    <property type="match status" value="1"/>
</dbReference>
<keyword evidence="7 10" id="KW-0472">Membrane</keyword>
<dbReference type="InterPro" id="IPR045584">
    <property type="entry name" value="Pilin-like"/>
</dbReference>
<evidence type="ECO:0000256" key="4">
    <source>
        <dbReference type="ARBA" id="ARBA00022481"/>
    </source>
</evidence>
<protein>
    <submittedName>
        <fullName evidence="11">Prepilin-type N-terminal cleavage/methylation domain-containing protein</fullName>
    </submittedName>
</protein>
<dbReference type="Pfam" id="PF07963">
    <property type="entry name" value="N_methyl"/>
    <property type="match status" value="1"/>
</dbReference>
<evidence type="ECO:0000313" key="12">
    <source>
        <dbReference type="Proteomes" id="UP000831181"/>
    </source>
</evidence>
<dbReference type="Gene3D" id="3.30.700.10">
    <property type="entry name" value="Glycoprotein, Type 4 Pilin"/>
    <property type="match status" value="1"/>
</dbReference>
<dbReference type="GO" id="GO:0009986">
    <property type="term" value="C:cell surface"/>
    <property type="evidence" value="ECO:0007669"/>
    <property type="project" value="UniProtKB-SubCell"/>
</dbReference>
<dbReference type="GO" id="GO:0030420">
    <property type="term" value="P:establishment of competence for transformation"/>
    <property type="evidence" value="ECO:0007669"/>
    <property type="project" value="UniProtKB-KW"/>
</dbReference>